<comment type="similarity">
    <text evidence="8">Belongs to the Mrp/NBP35 ATP-binding proteins family.</text>
</comment>
<gene>
    <name evidence="11" type="ORF">SAMN04487945_2079</name>
</gene>
<dbReference type="AlphaFoldDB" id="A0A1I0PXU7"/>
<evidence type="ECO:0000256" key="5">
    <source>
        <dbReference type="ARBA" id="ARBA00023014"/>
    </source>
</evidence>
<dbReference type="Pfam" id="PF10609">
    <property type="entry name" value="ParA"/>
    <property type="match status" value="1"/>
</dbReference>
<dbReference type="InterPro" id="IPR034904">
    <property type="entry name" value="FSCA_dom_sf"/>
</dbReference>
<dbReference type="GO" id="GO:0016226">
    <property type="term" value="P:iron-sulfur cluster assembly"/>
    <property type="evidence" value="ECO:0007669"/>
    <property type="project" value="InterPro"/>
</dbReference>
<evidence type="ECO:0000313" key="12">
    <source>
        <dbReference type="Proteomes" id="UP000198518"/>
    </source>
</evidence>
<evidence type="ECO:0000256" key="4">
    <source>
        <dbReference type="ARBA" id="ARBA00023004"/>
    </source>
</evidence>
<keyword evidence="3 8" id="KW-0067">ATP-binding</keyword>
<keyword evidence="1 8" id="KW-0479">Metal-binding</keyword>
<dbReference type="RefSeq" id="WP_089669322.1">
    <property type="nucleotide sequence ID" value="NZ_FOJA01000001.1"/>
</dbReference>
<dbReference type="GO" id="GO:0140663">
    <property type="term" value="F:ATP-dependent FeS chaperone activity"/>
    <property type="evidence" value="ECO:0007669"/>
    <property type="project" value="InterPro"/>
</dbReference>
<keyword evidence="4 8" id="KW-0408">Iron</keyword>
<feature type="compositionally biased region" description="Acidic residues" evidence="9">
    <location>
        <begin position="362"/>
        <end position="384"/>
    </location>
</feature>
<dbReference type="GO" id="GO:0046872">
    <property type="term" value="F:metal ion binding"/>
    <property type="evidence" value="ECO:0007669"/>
    <property type="project" value="UniProtKB-KW"/>
</dbReference>
<comment type="function">
    <text evidence="6 8">Binds and transfers iron-sulfur (Fe-S) clusters to target apoproteins. Can hydrolyze ATP.</text>
</comment>
<dbReference type="InterPro" id="IPR033756">
    <property type="entry name" value="YlxH/NBP35"/>
</dbReference>
<keyword evidence="12" id="KW-1185">Reference proteome</keyword>
<dbReference type="InterPro" id="IPR000808">
    <property type="entry name" value="Mrp-like_CS"/>
</dbReference>
<evidence type="ECO:0000256" key="9">
    <source>
        <dbReference type="SAM" id="MobiDB-lite"/>
    </source>
</evidence>
<evidence type="ECO:0000259" key="10">
    <source>
        <dbReference type="Pfam" id="PF01883"/>
    </source>
</evidence>
<name>A0A1I0PXU7_9EURY</name>
<evidence type="ECO:0000256" key="2">
    <source>
        <dbReference type="ARBA" id="ARBA00022741"/>
    </source>
</evidence>
<dbReference type="PANTHER" id="PTHR42961:SF2">
    <property type="entry name" value="IRON-SULFUR PROTEIN NUBPL"/>
    <property type="match status" value="1"/>
</dbReference>
<proteinExistence type="inferred from homology"/>
<dbReference type="FunFam" id="3.40.50.300:FF:001119">
    <property type="entry name" value="Iron-sulfur cluster carrier protein"/>
    <property type="match status" value="1"/>
</dbReference>
<evidence type="ECO:0000256" key="1">
    <source>
        <dbReference type="ARBA" id="ARBA00022723"/>
    </source>
</evidence>
<dbReference type="GO" id="GO:0016887">
    <property type="term" value="F:ATP hydrolysis activity"/>
    <property type="evidence" value="ECO:0007669"/>
    <property type="project" value="UniProtKB-UniRule"/>
</dbReference>
<evidence type="ECO:0000256" key="7">
    <source>
        <dbReference type="ARBA" id="ARBA00074706"/>
    </source>
</evidence>
<keyword evidence="8" id="KW-0378">Hydrolase</keyword>
<evidence type="ECO:0000313" key="11">
    <source>
        <dbReference type="EMBL" id="SEW19406.1"/>
    </source>
</evidence>
<organism evidence="11 12">
    <name type="scientific">Halobacterium jilantaiense</name>
    <dbReference type="NCBI Taxonomy" id="355548"/>
    <lineage>
        <taxon>Archaea</taxon>
        <taxon>Methanobacteriati</taxon>
        <taxon>Methanobacteriota</taxon>
        <taxon>Stenosarchaea group</taxon>
        <taxon>Halobacteria</taxon>
        <taxon>Halobacteriales</taxon>
        <taxon>Halobacteriaceae</taxon>
        <taxon>Halobacterium</taxon>
    </lineage>
</organism>
<evidence type="ECO:0000256" key="8">
    <source>
        <dbReference type="HAMAP-Rule" id="MF_02040"/>
    </source>
</evidence>
<comment type="subunit">
    <text evidence="8">Homodimer.</text>
</comment>
<dbReference type="OrthoDB" id="8297at2157"/>
<dbReference type="Gene3D" id="3.30.300.130">
    <property type="entry name" value="Fe-S cluster assembly (FSCA)"/>
    <property type="match status" value="1"/>
</dbReference>
<evidence type="ECO:0000256" key="6">
    <source>
        <dbReference type="ARBA" id="ARBA00058094"/>
    </source>
</evidence>
<dbReference type="PROSITE" id="PS01215">
    <property type="entry name" value="MRP"/>
    <property type="match status" value="1"/>
</dbReference>
<dbReference type="GO" id="GO:0005524">
    <property type="term" value="F:ATP binding"/>
    <property type="evidence" value="ECO:0007669"/>
    <property type="project" value="UniProtKB-UniRule"/>
</dbReference>
<keyword evidence="2 8" id="KW-0547">Nucleotide-binding</keyword>
<dbReference type="GO" id="GO:0051539">
    <property type="term" value="F:4 iron, 4 sulfur cluster binding"/>
    <property type="evidence" value="ECO:0007669"/>
    <property type="project" value="TreeGrafter"/>
</dbReference>
<dbReference type="InterPro" id="IPR002744">
    <property type="entry name" value="MIP18-like"/>
</dbReference>
<feature type="binding site" evidence="8">
    <location>
        <begin position="101"/>
        <end position="108"/>
    </location>
    <ligand>
        <name>ATP</name>
        <dbReference type="ChEBI" id="CHEBI:30616"/>
    </ligand>
</feature>
<keyword evidence="5 8" id="KW-0411">Iron-sulfur</keyword>
<accession>A0A1I0PXU7</accession>
<dbReference type="Gene3D" id="3.40.50.300">
    <property type="entry name" value="P-loop containing nucleotide triphosphate hydrolases"/>
    <property type="match status" value="1"/>
</dbReference>
<dbReference type="EMBL" id="FOJA01000001">
    <property type="protein sequence ID" value="SEW19406.1"/>
    <property type="molecule type" value="Genomic_DNA"/>
</dbReference>
<dbReference type="STRING" id="355548.SAMN04487945_2079"/>
<dbReference type="InterPro" id="IPR044304">
    <property type="entry name" value="NUBPL-like"/>
</dbReference>
<dbReference type="Proteomes" id="UP000198518">
    <property type="component" value="Unassembled WGS sequence"/>
</dbReference>
<dbReference type="SUPFAM" id="SSF117916">
    <property type="entry name" value="Fe-S cluster assembly (FSCA) domain-like"/>
    <property type="match status" value="1"/>
</dbReference>
<evidence type="ECO:0000256" key="3">
    <source>
        <dbReference type="ARBA" id="ARBA00022840"/>
    </source>
</evidence>
<dbReference type="InterPro" id="IPR019591">
    <property type="entry name" value="Mrp/NBP35_ATP-bd"/>
</dbReference>
<feature type="region of interest" description="Disordered" evidence="9">
    <location>
        <begin position="345"/>
        <end position="393"/>
    </location>
</feature>
<dbReference type="SUPFAM" id="SSF52540">
    <property type="entry name" value="P-loop containing nucleoside triphosphate hydrolases"/>
    <property type="match status" value="1"/>
</dbReference>
<feature type="domain" description="MIP18 family-like" evidence="10">
    <location>
        <begin position="7"/>
        <end position="66"/>
    </location>
</feature>
<dbReference type="Pfam" id="PF01883">
    <property type="entry name" value="FeS_assembly_P"/>
    <property type="match status" value="1"/>
</dbReference>
<dbReference type="PANTHER" id="PTHR42961">
    <property type="entry name" value="IRON-SULFUR PROTEIN NUBPL"/>
    <property type="match status" value="1"/>
</dbReference>
<dbReference type="HAMAP" id="MF_02040">
    <property type="entry name" value="Mrp_NBP35"/>
    <property type="match status" value="1"/>
</dbReference>
<dbReference type="CDD" id="cd02037">
    <property type="entry name" value="Mrp_NBP35"/>
    <property type="match status" value="1"/>
</dbReference>
<sequence length="393" mass="41279">MTLTASELEERLRSVEDPDNGDDIVSMGLVNDVSVGEDEARVSLAFNAPYSPTEMDIGNEIRDVVADAGLEPDLRASVGEDQGFDEEVLPGVKNVVAVASGKGGVGKTTVAANLAAGLNDRGARVGILDADVHGPNVPRLLPTENEPGVTPNEEIVPPASDGVRVMSTDHMMPDGDDPAVLRGPMVNNVMMKFINEVEWGRLDYLVVDLPPGTGDASLNLLQTLPLAGVVVVTTPQEMAVADARKGLKLFEKHDAPILGVVENMAAFQCPDCGDTHRVFGEGGGDEIREDYGVPVLAELPVHPDFDSGDMAGPTIREEDSDVREDLFEFVDATADRIGEVNRATVAEEVGLDGQESVPGGDTDGETADTDSTGDDTEPAGDDAAAETPDPTAD</sequence>
<reference evidence="11 12" key="1">
    <citation type="submission" date="2016-10" db="EMBL/GenBank/DDBJ databases">
        <authorList>
            <person name="de Groot N.N."/>
        </authorList>
    </citation>
    <scope>NUCLEOTIDE SEQUENCE [LARGE SCALE GENOMIC DNA]</scope>
    <source>
        <strain evidence="11 12">CGMCC 1.5337</strain>
    </source>
</reference>
<dbReference type="InterPro" id="IPR027417">
    <property type="entry name" value="P-loop_NTPase"/>
</dbReference>
<protein>
    <recommendedName>
        <fullName evidence="7 8">Iron-sulfur cluster carrier protein</fullName>
    </recommendedName>
</protein>